<protein>
    <recommendedName>
        <fullName evidence="6">Ubiquitin-like protease family profile domain-containing protein</fullName>
    </recommendedName>
</protein>
<evidence type="ECO:0000313" key="8">
    <source>
        <dbReference type="Proteomes" id="UP000800040"/>
    </source>
</evidence>
<proteinExistence type="inferred from homology"/>
<dbReference type="AlphaFoldDB" id="A0A6A5KJ88"/>
<dbReference type="OrthoDB" id="3687719at2759"/>
<reference evidence="7" key="1">
    <citation type="submission" date="2020-01" db="EMBL/GenBank/DDBJ databases">
        <authorList>
            <consortium name="DOE Joint Genome Institute"/>
            <person name="Haridas S."/>
            <person name="Albert R."/>
            <person name="Binder M."/>
            <person name="Bloem J."/>
            <person name="Labutti K."/>
            <person name="Salamov A."/>
            <person name="Andreopoulos B."/>
            <person name="Baker S.E."/>
            <person name="Barry K."/>
            <person name="Bills G."/>
            <person name="Bluhm B.H."/>
            <person name="Cannon C."/>
            <person name="Castanera R."/>
            <person name="Culley D.E."/>
            <person name="Daum C."/>
            <person name="Ezra D."/>
            <person name="Gonzalez J.B."/>
            <person name="Henrissat B."/>
            <person name="Kuo A."/>
            <person name="Liang C."/>
            <person name="Lipzen A."/>
            <person name="Lutzoni F."/>
            <person name="Magnuson J."/>
            <person name="Mondo S."/>
            <person name="Nolan M."/>
            <person name="Ohm R."/>
            <person name="Pangilinan J."/>
            <person name="Park H.-J."/>
            <person name="Ramirez L."/>
            <person name="Alfaro M."/>
            <person name="Sun H."/>
            <person name="Tritt A."/>
            <person name="Yoshinaga Y."/>
            <person name="Zwiers L.-H."/>
            <person name="Turgeon B.G."/>
            <person name="Goodwin S.B."/>
            <person name="Spatafora J.W."/>
            <person name="Crous P.W."/>
            <person name="Grigoriev I.V."/>
        </authorList>
    </citation>
    <scope>NUCLEOTIDE SEQUENCE</scope>
    <source>
        <strain evidence="7">P77</strain>
    </source>
</reference>
<feature type="region of interest" description="Disordered" evidence="5">
    <location>
        <begin position="1"/>
        <end position="96"/>
    </location>
</feature>
<dbReference type="InterPro" id="IPR038765">
    <property type="entry name" value="Papain-like_cys_pep_sf"/>
</dbReference>
<feature type="domain" description="Ubiquitin-like protease family profile" evidence="6">
    <location>
        <begin position="292"/>
        <end position="480"/>
    </location>
</feature>
<feature type="compositionally biased region" description="Low complexity" evidence="5">
    <location>
        <begin position="121"/>
        <end position="132"/>
    </location>
</feature>
<dbReference type="Gene3D" id="3.40.395.10">
    <property type="entry name" value="Adenoviral Proteinase, Chain A"/>
    <property type="match status" value="1"/>
</dbReference>
<gene>
    <name evidence="7" type="ORF">BDW02DRAFT_579630</name>
</gene>
<dbReference type="PROSITE" id="PS50600">
    <property type="entry name" value="ULP_PROTEASE"/>
    <property type="match status" value="1"/>
</dbReference>
<accession>A0A6A5KJ88</accession>
<feature type="compositionally biased region" description="Low complexity" evidence="5">
    <location>
        <begin position="85"/>
        <end position="96"/>
    </location>
</feature>
<dbReference type="Proteomes" id="UP000800040">
    <property type="component" value="Unassembled WGS sequence"/>
</dbReference>
<dbReference type="GO" id="GO:0006508">
    <property type="term" value="P:proteolysis"/>
    <property type="evidence" value="ECO:0007669"/>
    <property type="project" value="UniProtKB-KW"/>
</dbReference>
<comment type="similarity">
    <text evidence="1">Belongs to the peptidase C48 family.</text>
</comment>
<dbReference type="InterPro" id="IPR044613">
    <property type="entry name" value="Nep1/2-like"/>
</dbReference>
<feature type="compositionally biased region" description="Acidic residues" evidence="5">
    <location>
        <begin position="634"/>
        <end position="656"/>
    </location>
</feature>
<evidence type="ECO:0000256" key="4">
    <source>
        <dbReference type="ARBA" id="ARBA00022807"/>
    </source>
</evidence>
<evidence type="ECO:0000259" key="6">
    <source>
        <dbReference type="PROSITE" id="PS50600"/>
    </source>
</evidence>
<evidence type="ECO:0000256" key="2">
    <source>
        <dbReference type="ARBA" id="ARBA00022670"/>
    </source>
</evidence>
<dbReference type="GO" id="GO:0008234">
    <property type="term" value="F:cysteine-type peptidase activity"/>
    <property type="evidence" value="ECO:0007669"/>
    <property type="project" value="UniProtKB-KW"/>
</dbReference>
<dbReference type="PANTHER" id="PTHR46468">
    <property type="entry name" value="SENTRIN-SPECIFIC PROTEASE 8"/>
    <property type="match status" value="1"/>
</dbReference>
<feature type="compositionally biased region" description="Polar residues" evidence="5">
    <location>
        <begin position="30"/>
        <end position="62"/>
    </location>
</feature>
<dbReference type="InterPro" id="IPR003653">
    <property type="entry name" value="Peptidase_C48_C"/>
</dbReference>
<evidence type="ECO:0000256" key="1">
    <source>
        <dbReference type="ARBA" id="ARBA00005234"/>
    </source>
</evidence>
<dbReference type="EMBL" id="ML975302">
    <property type="protein sequence ID" value="KAF1834444.1"/>
    <property type="molecule type" value="Genomic_DNA"/>
</dbReference>
<organism evidence="7 8">
    <name type="scientific">Decorospora gaudefroyi</name>
    <dbReference type="NCBI Taxonomy" id="184978"/>
    <lineage>
        <taxon>Eukaryota</taxon>
        <taxon>Fungi</taxon>
        <taxon>Dikarya</taxon>
        <taxon>Ascomycota</taxon>
        <taxon>Pezizomycotina</taxon>
        <taxon>Dothideomycetes</taxon>
        <taxon>Pleosporomycetidae</taxon>
        <taxon>Pleosporales</taxon>
        <taxon>Pleosporineae</taxon>
        <taxon>Pleosporaceae</taxon>
        <taxon>Decorospora</taxon>
    </lineage>
</organism>
<evidence type="ECO:0000313" key="7">
    <source>
        <dbReference type="EMBL" id="KAF1834444.1"/>
    </source>
</evidence>
<keyword evidence="2" id="KW-0645">Protease</keyword>
<evidence type="ECO:0000256" key="3">
    <source>
        <dbReference type="ARBA" id="ARBA00022801"/>
    </source>
</evidence>
<dbReference type="GO" id="GO:0000338">
    <property type="term" value="P:protein deneddylation"/>
    <property type="evidence" value="ECO:0007669"/>
    <property type="project" value="TreeGrafter"/>
</dbReference>
<dbReference type="SUPFAM" id="SSF54001">
    <property type="entry name" value="Cysteine proteinases"/>
    <property type="match status" value="1"/>
</dbReference>
<feature type="region of interest" description="Disordered" evidence="5">
    <location>
        <begin position="109"/>
        <end position="145"/>
    </location>
</feature>
<feature type="region of interest" description="Disordered" evidence="5">
    <location>
        <begin position="609"/>
        <end position="691"/>
    </location>
</feature>
<name>A0A6A5KJ88_9PLEO</name>
<keyword evidence="3" id="KW-0378">Hydrolase</keyword>
<keyword evidence="4" id="KW-0788">Thiol protease</keyword>
<dbReference type="GO" id="GO:0019784">
    <property type="term" value="F:deNEDDylase activity"/>
    <property type="evidence" value="ECO:0007669"/>
    <property type="project" value="InterPro"/>
</dbReference>
<dbReference type="PANTHER" id="PTHR46468:SF1">
    <property type="entry name" value="SENTRIN-SPECIFIC PROTEASE 8"/>
    <property type="match status" value="1"/>
</dbReference>
<evidence type="ECO:0000256" key="5">
    <source>
        <dbReference type="SAM" id="MobiDB-lite"/>
    </source>
</evidence>
<sequence length="691" mass="75909">MSASTNDGESGSAEGMQAVAPNSPDRAQPQIGSQTRMASSHQESAELASQSEVDVPSDSQLQGEACVDHMSSVSPPSTQDRDAKTSTTPSTTPPSTEYTVAICASAGAASPQKVASPPTPTASTTASSSELTPSPPTGPHLPNMTPQAREARHLRTHIYQKTRQTIRVATNKMSLVAARGFERGILPTRQTVPPLLKRRYSIDANTTPNWSTWLARNLKGGGIEVHNMRKSSVERSTNSGQRAPQNLQAHHLDPLPTRAPWYMPDPSRYAAFATVWSDVPFNTGIYLELGDVTLHNDAFWWIGATSATLAGPEVWMRDESLDMALEVLRRDANCDAHSIAIANSTMAQICYFAAMGGVGSMNEYVEYKMRFYEKQWIFLVVNDAIGCSENTGTSGTHWSLVAMDRRAKRTYYYDSLYVNNGHYQQIGQDISLGMLRILGEDLCEWRYQIAYNSPNHFLHNQFSLDGGACGPFVFKMVEMLVDRIKWFQSVGREDECCIDLEPDFPSLFKNAFHSQQVRFHIQKSIRRWKGIDVAPGIADLHDLNAIQGAGVVLTNGPVVAFDIPRRAVLSVAQQDRRTRKLRTRSRNRSLCRAGSTRETAIDVDDVDNVVGNMSDDSEASSNATVIIYPSSDGPSEDETVDLDMDDTEESDDDDEGGVSIVDPENLCDDPVSDGHSETTLSPQPSDSEDDS</sequence>
<keyword evidence="8" id="KW-1185">Reference proteome</keyword>